<reference evidence="2 3" key="2">
    <citation type="journal article" date="2010" name="Stand. Genomic Sci.">
        <title>Complete genome sequence of Nakamurella multipartita type strain (Y-104).</title>
        <authorList>
            <person name="Tice H."/>
            <person name="Mayilraj S."/>
            <person name="Sims D."/>
            <person name="Lapidus A."/>
            <person name="Nolan M."/>
            <person name="Lucas S."/>
            <person name="Glavina Del Rio T."/>
            <person name="Copeland A."/>
            <person name="Cheng J.F."/>
            <person name="Meincke L."/>
            <person name="Bruce D."/>
            <person name="Goodwin L."/>
            <person name="Pitluck S."/>
            <person name="Ivanova N."/>
            <person name="Mavromatis K."/>
            <person name="Ovchinnikova G."/>
            <person name="Pati A."/>
            <person name="Chen A."/>
            <person name="Palaniappan K."/>
            <person name="Land M."/>
            <person name="Hauser L."/>
            <person name="Chang Y.J."/>
            <person name="Jeffries C.D."/>
            <person name="Detter J.C."/>
            <person name="Brettin T."/>
            <person name="Rohde M."/>
            <person name="Goker M."/>
            <person name="Bristow J."/>
            <person name="Eisen J.A."/>
            <person name="Markowitz V."/>
            <person name="Hugenholtz P."/>
            <person name="Kyrpides N.C."/>
            <person name="Klenk H.P."/>
            <person name="Chen F."/>
        </authorList>
    </citation>
    <scope>NUCLEOTIDE SEQUENCE [LARGE SCALE GENOMIC DNA]</scope>
    <source>
        <strain evidence="3">ATCC 700099 / DSM 44233 / CIP 104796 / JCM 9543 / NBRC 105858 / Y-104</strain>
    </source>
</reference>
<feature type="region of interest" description="Disordered" evidence="1">
    <location>
        <begin position="88"/>
        <end position="119"/>
    </location>
</feature>
<dbReference type="AlphaFoldDB" id="C8X8F5"/>
<dbReference type="KEGG" id="nml:Namu_2663"/>
<sequence length="294" mass="30483">MNQIGRPDPAAGLGGAVVAGHRSGRIDQGGPPQNGRVSGESTGVDRDDERALGVASPPRVGTRLGDMGGSLRGRALFLVTTVSVLSACTSHPNSETSPSASGRPTIESSSATTASTVAGDPTALTADSAEVTTSADAIAPGGHVALDTDPDLQQIAAGNYASLMGTWTEEAYAANPHDGTGEQWHQGRDGRTLDVTSNDIVYGSVTIHGGTLTYDAGNGPTSLPLSFRNEGEYLEASPVDQDVVINWLVRFYPNGTVDLNSDLLPNNGVTLDNSKNTIYIWSSNNGISEVFFQV</sequence>
<feature type="compositionally biased region" description="Low complexity" evidence="1">
    <location>
        <begin position="108"/>
        <end position="118"/>
    </location>
</feature>
<organism evidence="2 3">
    <name type="scientific">Nakamurella multipartita (strain ATCC 700099 / DSM 44233 / CIP 104796 / JCM 9543 / NBRC 105858 / Y-104)</name>
    <name type="common">Microsphaera multipartita</name>
    <dbReference type="NCBI Taxonomy" id="479431"/>
    <lineage>
        <taxon>Bacteria</taxon>
        <taxon>Bacillati</taxon>
        <taxon>Actinomycetota</taxon>
        <taxon>Actinomycetes</taxon>
        <taxon>Nakamurellales</taxon>
        <taxon>Nakamurellaceae</taxon>
        <taxon>Nakamurella</taxon>
    </lineage>
</organism>
<feature type="region of interest" description="Disordered" evidence="1">
    <location>
        <begin position="1"/>
        <end position="66"/>
    </location>
</feature>
<name>C8X8F5_NAKMY</name>
<evidence type="ECO:0000313" key="2">
    <source>
        <dbReference type="EMBL" id="ACV79010.1"/>
    </source>
</evidence>
<reference evidence="3" key="1">
    <citation type="submission" date="2009-09" db="EMBL/GenBank/DDBJ databases">
        <title>The complete genome of Nakamurella multipartita DSM 44233.</title>
        <authorList>
            <consortium name="US DOE Joint Genome Institute (JGI-PGF)"/>
            <person name="Lucas S."/>
            <person name="Copeland A."/>
            <person name="Lapidus A."/>
            <person name="Glavina del Rio T."/>
            <person name="Dalin E."/>
            <person name="Tice H."/>
            <person name="Bruce D."/>
            <person name="Goodwin L."/>
            <person name="Pitluck S."/>
            <person name="Kyrpides N."/>
            <person name="Mavromatis K."/>
            <person name="Ivanova N."/>
            <person name="Ovchinnikova G."/>
            <person name="Sims D."/>
            <person name="Meincke L."/>
            <person name="Brettin T."/>
            <person name="Detter J.C."/>
            <person name="Han C."/>
            <person name="Larimer F."/>
            <person name="Land M."/>
            <person name="Hauser L."/>
            <person name="Markowitz V."/>
            <person name="Cheng J.-F."/>
            <person name="Hugenholtz P."/>
            <person name="Woyke T."/>
            <person name="Wu D."/>
            <person name="Klenk H.-P."/>
            <person name="Eisen J.A."/>
        </authorList>
    </citation>
    <scope>NUCLEOTIDE SEQUENCE [LARGE SCALE GENOMIC DNA]</scope>
    <source>
        <strain evidence="3">ATCC 700099 / DSM 44233 / CIP 104796 / JCM 9543 / NBRC 105858 / Y-104</strain>
    </source>
</reference>
<dbReference type="EMBL" id="CP001737">
    <property type="protein sequence ID" value="ACV79010.1"/>
    <property type="molecule type" value="Genomic_DNA"/>
</dbReference>
<gene>
    <name evidence="2" type="ordered locus">Namu_2663</name>
</gene>
<feature type="compositionally biased region" description="Polar residues" evidence="1">
    <location>
        <begin position="88"/>
        <end position="102"/>
    </location>
</feature>
<proteinExistence type="predicted"/>
<dbReference type="HOGENOM" id="CLU_946036_0_0_11"/>
<protein>
    <submittedName>
        <fullName evidence="2">Uncharacterized protein</fullName>
    </submittedName>
</protein>
<keyword evidence="3" id="KW-1185">Reference proteome</keyword>
<dbReference type="Proteomes" id="UP000002218">
    <property type="component" value="Chromosome"/>
</dbReference>
<dbReference type="InParanoid" id="C8X8F5"/>
<evidence type="ECO:0000256" key="1">
    <source>
        <dbReference type="SAM" id="MobiDB-lite"/>
    </source>
</evidence>
<accession>C8X8F5</accession>
<evidence type="ECO:0000313" key="3">
    <source>
        <dbReference type="Proteomes" id="UP000002218"/>
    </source>
</evidence>
<dbReference type="eggNOG" id="ENOG50333T5">
    <property type="taxonomic scope" value="Bacteria"/>
</dbReference>